<dbReference type="EMBL" id="AACS02000011">
    <property type="protein sequence ID" value="EAU81388.1"/>
    <property type="molecule type" value="Genomic_DNA"/>
</dbReference>
<protein>
    <submittedName>
        <fullName evidence="10">Cytosine permease</fullName>
    </submittedName>
</protein>
<feature type="transmembrane region" description="Helical" evidence="9">
    <location>
        <begin position="252"/>
        <end position="276"/>
    </location>
</feature>
<keyword evidence="3 7" id="KW-0813">Transport</keyword>
<dbReference type="eggNOG" id="ENOG502QQ8Y">
    <property type="taxonomic scope" value="Eukaryota"/>
</dbReference>
<dbReference type="GeneID" id="6016968"/>
<evidence type="ECO:0000256" key="3">
    <source>
        <dbReference type="ARBA" id="ARBA00022448"/>
    </source>
</evidence>
<evidence type="ECO:0000256" key="2">
    <source>
        <dbReference type="ARBA" id="ARBA00008974"/>
    </source>
</evidence>
<dbReference type="Gene3D" id="1.10.4160.10">
    <property type="entry name" value="Hydantoin permease"/>
    <property type="match status" value="1"/>
</dbReference>
<gene>
    <name evidence="10" type="ORF">CC1G_05218</name>
</gene>
<feature type="compositionally biased region" description="Basic and acidic residues" evidence="8">
    <location>
        <begin position="15"/>
        <end position="26"/>
    </location>
</feature>
<dbReference type="PANTHER" id="PTHR31806">
    <property type="entry name" value="PURINE-CYTOSINE PERMEASE FCY2-RELATED"/>
    <property type="match status" value="1"/>
</dbReference>
<dbReference type="InterPro" id="IPR001248">
    <property type="entry name" value="Pur-cyt_permease"/>
</dbReference>
<comment type="similarity">
    <text evidence="2 7">Belongs to the purine-cytosine permease (2.A.39) family.</text>
</comment>
<dbReference type="InParanoid" id="A8PC75"/>
<keyword evidence="4 9" id="KW-0812">Transmembrane</keyword>
<dbReference type="PANTHER" id="PTHR31806:SF5">
    <property type="entry name" value="PURINE-CYTOSINE PERMEASE FCY21"/>
    <property type="match status" value="1"/>
</dbReference>
<dbReference type="OrthoDB" id="2116389at2759"/>
<dbReference type="STRING" id="240176.A8PC75"/>
<dbReference type="Proteomes" id="UP000001861">
    <property type="component" value="Unassembled WGS sequence"/>
</dbReference>
<organism evidence="10 11">
    <name type="scientific">Coprinopsis cinerea (strain Okayama-7 / 130 / ATCC MYA-4618 / FGSC 9003)</name>
    <name type="common">Inky cap fungus</name>
    <name type="synonym">Hormographiella aspergillata</name>
    <dbReference type="NCBI Taxonomy" id="240176"/>
    <lineage>
        <taxon>Eukaryota</taxon>
        <taxon>Fungi</taxon>
        <taxon>Dikarya</taxon>
        <taxon>Basidiomycota</taxon>
        <taxon>Agaricomycotina</taxon>
        <taxon>Agaricomycetes</taxon>
        <taxon>Agaricomycetidae</taxon>
        <taxon>Agaricales</taxon>
        <taxon>Agaricineae</taxon>
        <taxon>Psathyrellaceae</taxon>
        <taxon>Coprinopsis</taxon>
    </lineage>
</organism>
<feature type="region of interest" description="Disordered" evidence="8">
    <location>
        <begin position="1"/>
        <end position="26"/>
    </location>
</feature>
<name>A8PC75_COPC7</name>
<keyword evidence="5 9" id="KW-1133">Transmembrane helix</keyword>
<evidence type="ECO:0000256" key="7">
    <source>
        <dbReference type="PIRNR" id="PIRNR002744"/>
    </source>
</evidence>
<evidence type="ECO:0000313" key="10">
    <source>
        <dbReference type="EMBL" id="EAU81388.1"/>
    </source>
</evidence>
<keyword evidence="11" id="KW-1185">Reference proteome</keyword>
<evidence type="ECO:0000313" key="11">
    <source>
        <dbReference type="Proteomes" id="UP000001861"/>
    </source>
</evidence>
<comment type="caution">
    <text evidence="10">The sequence shown here is derived from an EMBL/GenBank/DDBJ whole genome shotgun (WGS) entry which is preliminary data.</text>
</comment>
<feature type="transmembrane region" description="Helical" evidence="9">
    <location>
        <begin position="344"/>
        <end position="368"/>
    </location>
</feature>
<feature type="transmembrane region" description="Helical" evidence="9">
    <location>
        <begin position="450"/>
        <end position="467"/>
    </location>
</feature>
<dbReference type="AlphaFoldDB" id="A8PC75"/>
<dbReference type="VEuPathDB" id="FungiDB:CC1G_05218"/>
<feature type="transmembrane region" description="Helical" evidence="9">
    <location>
        <begin position="487"/>
        <end position="506"/>
    </location>
</feature>
<evidence type="ECO:0000256" key="6">
    <source>
        <dbReference type="ARBA" id="ARBA00023136"/>
    </source>
</evidence>
<dbReference type="GO" id="GO:0005886">
    <property type="term" value="C:plasma membrane"/>
    <property type="evidence" value="ECO:0007669"/>
    <property type="project" value="TreeGrafter"/>
</dbReference>
<dbReference type="Pfam" id="PF02133">
    <property type="entry name" value="Transp_cyt_pur"/>
    <property type="match status" value="1"/>
</dbReference>
<dbReference type="PIRSF" id="PIRSF002744">
    <property type="entry name" value="Pur-cyt_permease"/>
    <property type="match status" value="1"/>
</dbReference>
<keyword evidence="6 7" id="KW-0472">Membrane</keyword>
<evidence type="ECO:0000256" key="1">
    <source>
        <dbReference type="ARBA" id="ARBA00004141"/>
    </source>
</evidence>
<feature type="transmembrane region" description="Helical" evidence="9">
    <location>
        <begin position="78"/>
        <end position="97"/>
    </location>
</feature>
<feature type="transmembrane region" description="Helical" evidence="9">
    <location>
        <begin position="103"/>
        <end position="129"/>
    </location>
</feature>
<feature type="transmembrane region" description="Helical" evidence="9">
    <location>
        <begin position="412"/>
        <end position="430"/>
    </location>
</feature>
<dbReference type="RefSeq" id="XP_001840332.1">
    <property type="nucleotide sequence ID" value="XM_001840280.1"/>
</dbReference>
<feature type="transmembrane region" description="Helical" evidence="9">
    <location>
        <begin position="213"/>
        <end position="232"/>
    </location>
</feature>
<dbReference type="OMA" id="FTVWFAP"/>
<dbReference type="InterPro" id="IPR026030">
    <property type="entry name" value="Pur-cyt_permease_Fcy2/21/22"/>
</dbReference>
<dbReference type="GO" id="GO:0022857">
    <property type="term" value="F:transmembrane transporter activity"/>
    <property type="evidence" value="ECO:0007669"/>
    <property type="project" value="InterPro"/>
</dbReference>
<feature type="transmembrane region" description="Helical" evidence="9">
    <location>
        <begin position="149"/>
        <end position="175"/>
    </location>
</feature>
<sequence>MSVPLVSKPDSGCHVYDKQGDKERGDTPTIVTVREVDESTISTRSNRQNRWTRRLLKAGVEGRGIVPVPPEEQTDTQFYKLFFLFFTWNINILTFSAGTLGPVIFGLGLGDSCLAIIFFNALFCIPGSYEVTWGPKLGMRTMVLARYSFGYYGTMPLAFLNLVTMIGFSIMAAIVGGQALASITDGLSWAIGIVVVCIVSLLVSFCGVKVLNWLSLIGWIPFLTTFIIAAGFGGKHFPNPPPATTPLTASAIIGYASSLAGFTITYCPLATDASVYYRPNVSAWRVFLYVYSGLVLSLIPIQCLGAATAIAATTIPEWQQRYGGADVGALLGAVLQPLGGFGKFLSVLLALSITPNIAATSYSITVIWQACIPRFAAIPRYVYAVVSTAIMIAIAIPGASKFYDTLTNLLGLTGYWAAAFIAVIFLEHIYFRRQDSRNYEVAAWNDPRKLPLGIAAAAASIGSFAVVVPCMDQTWFTGPIAKITGDIGFEVAMAATGLLYVPLRLIEKRVTGR</sequence>
<feature type="transmembrane region" description="Helical" evidence="9">
    <location>
        <begin position="187"/>
        <end position="206"/>
    </location>
</feature>
<reference evidence="10 11" key="1">
    <citation type="journal article" date="2010" name="Proc. Natl. Acad. Sci. U.S.A.">
        <title>Insights into evolution of multicellular fungi from the assembled chromosomes of the mushroom Coprinopsis cinerea (Coprinus cinereus).</title>
        <authorList>
            <person name="Stajich J.E."/>
            <person name="Wilke S.K."/>
            <person name="Ahren D."/>
            <person name="Au C.H."/>
            <person name="Birren B.W."/>
            <person name="Borodovsky M."/>
            <person name="Burns C."/>
            <person name="Canback B."/>
            <person name="Casselton L.A."/>
            <person name="Cheng C.K."/>
            <person name="Deng J."/>
            <person name="Dietrich F.S."/>
            <person name="Fargo D.C."/>
            <person name="Farman M.L."/>
            <person name="Gathman A.C."/>
            <person name="Goldberg J."/>
            <person name="Guigo R."/>
            <person name="Hoegger P.J."/>
            <person name="Hooker J.B."/>
            <person name="Huggins A."/>
            <person name="James T.Y."/>
            <person name="Kamada T."/>
            <person name="Kilaru S."/>
            <person name="Kodira C."/>
            <person name="Kues U."/>
            <person name="Kupfer D."/>
            <person name="Kwan H.S."/>
            <person name="Lomsadze A."/>
            <person name="Li W."/>
            <person name="Lilly W.W."/>
            <person name="Ma L.J."/>
            <person name="Mackey A.J."/>
            <person name="Manning G."/>
            <person name="Martin F."/>
            <person name="Muraguchi H."/>
            <person name="Natvig D.O."/>
            <person name="Palmerini H."/>
            <person name="Ramesh M.A."/>
            <person name="Rehmeyer C.J."/>
            <person name="Roe B.A."/>
            <person name="Shenoy N."/>
            <person name="Stanke M."/>
            <person name="Ter-Hovhannisyan V."/>
            <person name="Tunlid A."/>
            <person name="Velagapudi R."/>
            <person name="Vision T.J."/>
            <person name="Zeng Q."/>
            <person name="Zolan M.E."/>
            <person name="Pukkila P.J."/>
        </authorList>
    </citation>
    <scope>NUCLEOTIDE SEQUENCE [LARGE SCALE GENOMIC DNA]</scope>
    <source>
        <strain evidence="11">Okayama-7 / 130 / ATCC MYA-4618 / FGSC 9003</strain>
    </source>
</reference>
<evidence type="ECO:0000256" key="9">
    <source>
        <dbReference type="SAM" id="Phobius"/>
    </source>
</evidence>
<accession>A8PC75</accession>
<evidence type="ECO:0000256" key="4">
    <source>
        <dbReference type="ARBA" id="ARBA00022692"/>
    </source>
</evidence>
<comment type="subcellular location">
    <subcellularLocation>
        <location evidence="1">Membrane</location>
        <topology evidence="1">Multi-pass membrane protein</topology>
    </subcellularLocation>
</comment>
<feature type="transmembrane region" description="Helical" evidence="9">
    <location>
        <begin position="380"/>
        <end position="400"/>
    </location>
</feature>
<proteinExistence type="inferred from homology"/>
<evidence type="ECO:0000256" key="8">
    <source>
        <dbReference type="SAM" id="MobiDB-lite"/>
    </source>
</evidence>
<evidence type="ECO:0000256" key="5">
    <source>
        <dbReference type="ARBA" id="ARBA00022989"/>
    </source>
</evidence>
<dbReference type="KEGG" id="cci:CC1G_05218"/>
<feature type="transmembrane region" description="Helical" evidence="9">
    <location>
        <begin position="288"/>
        <end position="312"/>
    </location>
</feature>